<keyword evidence="6" id="KW-1003">Cell membrane</keyword>
<keyword evidence="12" id="KW-1185">Reference proteome</keyword>
<comment type="subcellular location">
    <subcellularLocation>
        <location evidence="2">Cell membrane</location>
        <topology evidence="2">Multi-pass membrane protein</topology>
    </subcellularLocation>
</comment>
<keyword evidence="8 10" id="KW-1133">Transmembrane helix</keyword>
<dbReference type="KEGG" id="pha:PSHAa2431"/>
<proteinExistence type="inferred from homology"/>
<evidence type="ECO:0000256" key="9">
    <source>
        <dbReference type="ARBA" id="ARBA00023136"/>
    </source>
</evidence>
<organism evidence="11 12">
    <name type="scientific">Pseudoalteromonas translucida (strain TAC 125)</name>
    <dbReference type="NCBI Taxonomy" id="326442"/>
    <lineage>
        <taxon>Bacteria</taxon>
        <taxon>Pseudomonadati</taxon>
        <taxon>Pseudomonadota</taxon>
        <taxon>Gammaproteobacteria</taxon>
        <taxon>Alteromonadales</taxon>
        <taxon>Pseudoalteromonadaceae</taxon>
        <taxon>Pseudoalteromonas</taxon>
    </lineage>
</organism>
<dbReference type="NCBIfam" id="TIGR01528">
    <property type="entry name" value="NMN_trans_PnuC"/>
    <property type="match status" value="1"/>
</dbReference>
<keyword evidence="7 10" id="KW-0812">Transmembrane</keyword>
<dbReference type="GO" id="GO:0005886">
    <property type="term" value="C:plasma membrane"/>
    <property type="evidence" value="ECO:0007669"/>
    <property type="project" value="UniProtKB-SubCell"/>
</dbReference>
<dbReference type="AlphaFoldDB" id="Q3II90"/>
<keyword evidence="5" id="KW-0813">Transport</keyword>
<feature type="transmembrane region" description="Helical" evidence="10">
    <location>
        <begin position="112"/>
        <end position="129"/>
    </location>
</feature>
<dbReference type="InterPro" id="IPR006419">
    <property type="entry name" value="NMN_transpt_PnuC"/>
</dbReference>
<dbReference type="GO" id="GO:0034257">
    <property type="term" value="F:nicotinamide riboside transmembrane transporter activity"/>
    <property type="evidence" value="ECO:0007669"/>
    <property type="project" value="InterPro"/>
</dbReference>
<reference evidence="11 12" key="1">
    <citation type="journal article" date="2005" name="Genome Res.">
        <title>Coping with cold: the genome of the versatile marine Antarctica bacterium Pseudoalteromonas haloplanktis TAC125.</title>
        <authorList>
            <person name="Medigue C."/>
            <person name="Krin E."/>
            <person name="Pascal G."/>
            <person name="Barbe V."/>
            <person name="Bernsel A."/>
            <person name="Bertin P."/>
            <person name="Cheung F."/>
            <person name="Cruveiller S."/>
            <person name="Damico S."/>
            <person name="Duilio A."/>
            <person name="Fang G."/>
            <person name="Feller G."/>
            <person name="Mangenot S."/>
            <person name="Marino G."/>
            <person name="Nilsson J."/>
            <person name="Parilli E."/>
            <person name="Rocha E."/>
            <person name="Rouy Z."/>
            <person name="Sekowska A."/>
            <person name="Tutino M.L."/>
            <person name="Vallenet D."/>
            <person name="von Heijne G."/>
            <person name="Danchin A."/>
        </authorList>
    </citation>
    <scope>NUCLEOTIDE SEQUENCE [LARGE SCALE GENOMIC DNA]</scope>
    <source>
        <strain evidence="12">TAC 125</strain>
    </source>
</reference>
<dbReference type="HOGENOM" id="CLU_076589_2_0_6"/>
<dbReference type="eggNOG" id="COG3201">
    <property type="taxonomic scope" value="Bacteria"/>
</dbReference>
<evidence type="ECO:0000256" key="2">
    <source>
        <dbReference type="ARBA" id="ARBA00004651"/>
    </source>
</evidence>
<evidence type="ECO:0000313" key="12">
    <source>
        <dbReference type="Proteomes" id="UP000006843"/>
    </source>
</evidence>
<comment type="function">
    <text evidence="1">Required for nicotinamide riboside transport across the inner membrane.</text>
</comment>
<gene>
    <name evidence="11" type="ordered locus">PSHAa2431</name>
</gene>
<keyword evidence="9 10" id="KW-0472">Membrane</keyword>
<accession>Q3II90</accession>
<evidence type="ECO:0000256" key="10">
    <source>
        <dbReference type="SAM" id="Phobius"/>
    </source>
</evidence>
<comment type="similarity">
    <text evidence="3">Belongs to the nicotinamide ribonucleoside (NR) uptake permease (TC 4.B.1) family.</text>
</comment>
<feature type="transmembrane region" description="Helical" evidence="10">
    <location>
        <begin position="184"/>
        <end position="204"/>
    </location>
</feature>
<dbReference type="STRING" id="326442.PSHAa2431"/>
<evidence type="ECO:0000256" key="7">
    <source>
        <dbReference type="ARBA" id="ARBA00022692"/>
    </source>
</evidence>
<feature type="transmembrane region" description="Helical" evidence="10">
    <location>
        <begin position="74"/>
        <end position="91"/>
    </location>
</feature>
<dbReference type="EMBL" id="CR954246">
    <property type="protein sequence ID" value="CAI87480.1"/>
    <property type="molecule type" value="Genomic_DNA"/>
</dbReference>
<evidence type="ECO:0000256" key="1">
    <source>
        <dbReference type="ARBA" id="ARBA00002672"/>
    </source>
</evidence>
<evidence type="ECO:0000256" key="8">
    <source>
        <dbReference type="ARBA" id="ARBA00022989"/>
    </source>
</evidence>
<evidence type="ECO:0000256" key="4">
    <source>
        <dbReference type="ARBA" id="ARBA00017522"/>
    </source>
</evidence>
<feature type="transmembrane region" description="Helical" evidence="10">
    <location>
        <begin position="49"/>
        <end position="68"/>
    </location>
</feature>
<evidence type="ECO:0000256" key="3">
    <source>
        <dbReference type="ARBA" id="ARBA00006669"/>
    </source>
</evidence>
<dbReference type="Proteomes" id="UP000006843">
    <property type="component" value="Chromosome I"/>
</dbReference>
<protein>
    <recommendedName>
        <fullName evidence="4">Nicotinamide riboside transporter PnuC</fullName>
    </recommendedName>
</protein>
<evidence type="ECO:0000313" key="11">
    <source>
        <dbReference type="EMBL" id="CAI87480.1"/>
    </source>
</evidence>
<dbReference type="Pfam" id="PF04973">
    <property type="entry name" value="NMN_transporter"/>
    <property type="match status" value="1"/>
</dbReference>
<name>Q3II90_PSET1</name>
<sequence length="218" mass="25565">MHISSNTEPHNMDFLTQTLSGFTAMSHWEYIAVGLSMAYLLLAIKESLWCWPAAFFSTLIYTIMYWNGALLMESLLHFYYMYMAVFGWLVWRKGKTNNDSLSITSWSMNRHIILIIVTSIVALAIGYFMKNYTHADFAYLDSFTTCFAVVTTYLVAKKVLENWLYWIVIDAASMYLYYEKGYYPTLALFIFYTIVAAWGFKTWYEEYEQKQAKPIAQL</sequence>
<evidence type="ECO:0000256" key="6">
    <source>
        <dbReference type="ARBA" id="ARBA00022475"/>
    </source>
</evidence>
<feature type="transmembrane region" description="Helical" evidence="10">
    <location>
        <begin position="20"/>
        <end position="42"/>
    </location>
</feature>
<evidence type="ECO:0000256" key="5">
    <source>
        <dbReference type="ARBA" id="ARBA00022448"/>
    </source>
</evidence>
<dbReference type="PANTHER" id="PTHR36122">
    <property type="entry name" value="NICOTINAMIDE RIBOSIDE TRANSPORTER PNUC"/>
    <property type="match status" value="1"/>
</dbReference>
<dbReference type="PANTHER" id="PTHR36122:SF2">
    <property type="entry name" value="NICOTINAMIDE RIBOSIDE TRANSPORTER PNUC"/>
    <property type="match status" value="1"/>
</dbReference>